<dbReference type="PANTHER" id="PTHR34136">
    <property type="match status" value="1"/>
</dbReference>
<dbReference type="Proteomes" id="UP000000383">
    <property type="component" value="Chromosome"/>
</dbReference>
<keyword evidence="1 3" id="KW-0328">Glycosyltransferase</keyword>
<proteinExistence type="predicted"/>
<dbReference type="InterPro" id="IPR004629">
    <property type="entry name" value="WecG_TagA_CpsF"/>
</dbReference>
<accession>D7DLE6</accession>
<organism evidence="3 4">
    <name type="scientific">Methylotenera versatilis (strain 301)</name>
    <dbReference type="NCBI Taxonomy" id="666681"/>
    <lineage>
        <taxon>Bacteria</taxon>
        <taxon>Pseudomonadati</taxon>
        <taxon>Pseudomonadota</taxon>
        <taxon>Betaproteobacteria</taxon>
        <taxon>Nitrosomonadales</taxon>
        <taxon>Methylophilaceae</taxon>
        <taxon>Methylotenera</taxon>
    </lineage>
</organism>
<evidence type="ECO:0000256" key="1">
    <source>
        <dbReference type="ARBA" id="ARBA00022676"/>
    </source>
</evidence>
<dbReference type="RefSeq" id="WP_013148925.1">
    <property type="nucleotide sequence ID" value="NC_014207.1"/>
</dbReference>
<dbReference type="GO" id="GO:0047244">
    <property type="term" value="F:N-acetylglucosaminyldiphosphoundecaprenol N-acetyl-beta-D-mannosaminyltransferase activity"/>
    <property type="evidence" value="ECO:0007669"/>
    <property type="project" value="UniProtKB-EC"/>
</dbReference>
<dbReference type="CDD" id="cd06533">
    <property type="entry name" value="Glyco_transf_WecG_TagA"/>
    <property type="match status" value="1"/>
</dbReference>
<gene>
    <name evidence="3" type="ordered locus">M301_2252</name>
</gene>
<dbReference type="OrthoDB" id="433681at2"/>
<protein>
    <submittedName>
        <fullName evidence="3">Glycosyl transferase, WecB/TagA/CpsF family</fullName>
        <ecNumber evidence="3">2.4.1.187</ecNumber>
    </submittedName>
</protein>
<keyword evidence="2 3" id="KW-0808">Transferase</keyword>
<dbReference type="Pfam" id="PF03808">
    <property type="entry name" value="Glyco_tran_WecG"/>
    <property type="match status" value="1"/>
</dbReference>
<sequence length="259" mass="28719">MANIVAKKISIFGITINPLTMNEAVDYVSTWIKFAESNCKFIVTPNVNCVVQLSKNQAYRDAFENASMVVADGKPVVWTARLMGESIPGTVTGSDLVPAIFQHFHDRADAELKVFLLGAMPGVAEIAASNIERTYQHVKVTGLYSPPFGFEKDAVECERICELIKDSGADFLLIGLGAPKQATWVNQYASRLPVKVAICAGATIDFLAGNKPRAPKWMTNIGIEWFYRMMTEPRRLAKRYAGDALVFPGLVWKEWTSRH</sequence>
<evidence type="ECO:0000313" key="4">
    <source>
        <dbReference type="Proteomes" id="UP000000383"/>
    </source>
</evidence>
<evidence type="ECO:0000313" key="3">
    <source>
        <dbReference type="EMBL" id="ADI30617.1"/>
    </source>
</evidence>
<reference evidence="3 4" key="2">
    <citation type="journal article" date="2011" name="J. Bacteriol.">
        <title>Genomes of three methylotrophs from a single niche uncover genetic and metabolic divergence of Methylophilaceae.</title>
        <authorList>
            <person name="Lapidus A."/>
            <person name="Clum A."/>
            <person name="Labutti K."/>
            <person name="Kaluzhnaya M.G."/>
            <person name="Lim S."/>
            <person name="Beck D.A."/>
            <person name="Glavina Del Rio T."/>
            <person name="Nolan M."/>
            <person name="Mavromatis K."/>
            <person name="Huntemann M."/>
            <person name="Lucas S."/>
            <person name="Lidstrom M.E."/>
            <person name="Ivanova N."/>
            <person name="Chistoserdova L."/>
        </authorList>
    </citation>
    <scope>NUCLEOTIDE SEQUENCE [LARGE SCALE GENOMIC DNA]</scope>
    <source>
        <strain evidence="3 4">301</strain>
    </source>
</reference>
<dbReference type="eggNOG" id="COG1922">
    <property type="taxonomic scope" value="Bacteria"/>
</dbReference>
<dbReference type="CAZy" id="GT26">
    <property type="family name" value="Glycosyltransferase Family 26"/>
</dbReference>
<dbReference type="EC" id="2.4.1.187" evidence="3"/>
<dbReference type="HOGENOM" id="CLU_063203_0_1_4"/>
<dbReference type="STRING" id="666681.M301_2252"/>
<dbReference type="EMBL" id="CP002056">
    <property type="protein sequence ID" value="ADI30617.1"/>
    <property type="molecule type" value="Genomic_DNA"/>
</dbReference>
<dbReference type="PANTHER" id="PTHR34136:SF1">
    <property type="entry name" value="UDP-N-ACETYL-D-MANNOSAMINURONIC ACID TRANSFERASE"/>
    <property type="match status" value="1"/>
</dbReference>
<keyword evidence="4" id="KW-1185">Reference proteome</keyword>
<evidence type="ECO:0000256" key="2">
    <source>
        <dbReference type="ARBA" id="ARBA00022679"/>
    </source>
</evidence>
<reference evidence="4" key="1">
    <citation type="submission" date="2010-05" db="EMBL/GenBank/DDBJ databases">
        <title>Complete sequence of Methylotenera sp. 301.</title>
        <authorList>
            <person name="Lucas S."/>
            <person name="Copeland A."/>
            <person name="Lapidus A."/>
            <person name="Cheng J.-F."/>
            <person name="Bruce D."/>
            <person name="Goodwin L."/>
            <person name="Pitluck S."/>
            <person name="Clum A."/>
            <person name="Land M."/>
            <person name="Hauser L."/>
            <person name="Kyrpides N."/>
            <person name="Ivanova N."/>
            <person name="Chistoservova L."/>
            <person name="Kalyuzhnaya M."/>
            <person name="Woyke T."/>
        </authorList>
    </citation>
    <scope>NUCLEOTIDE SEQUENCE [LARGE SCALE GENOMIC DNA]</scope>
    <source>
        <strain evidence="4">301</strain>
    </source>
</reference>
<dbReference type="KEGG" id="meh:M301_2252"/>
<dbReference type="AlphaFoldDB" id="D7DLE6"/>
<name>D7DLE6_METV0</name>
<dbReference type="NCBIfam" id="TIGR00696">
    <property type="entry name" value="wecG_tagA_cpsF"/>
    <property type="match status" value="1"/>
</dbReference>